<dbReference type="PANTHER" id="PTHR47171">
    <property type="entry name" value="FARA-RELATED"/>
    <property type="match status" value="1"/>
</dbReference>
<dbReference type="PANTHER" id="PTHR47171:SF3">
    <property type="entry name" value="FARA-RELATED"/>
    <property type="match status" value="1"/>
</dbReference>
<keyword evidence="3" id="KW-0238">DNA-binding</keyword>
<evidence type="ECO:0008006" key="7">
    <source>
        <dbReference type="Google" id="ProtNLM"/>
    </source>
</evidence>
<organism evidence="5 6">
    <name type="scientific">Ogataea philodendri</name>
    <dbReference type="NCBI Taxonomy" id="1378263"/>
    <lineage>
        <taxon>Eukaryota</taxon>
        <taxon>Fungi</taxon>
        <taxon>Dikarya</taxon>
        <taxon>Ascomycota</taxon>
        <taxon>Saccharomycotina</taxon>
        <taxon>Pichiomycetes</taxon>
        <taxon>Pichiales</taxon>
        <taxon>Pichiaceae</taxon>
        <taxon>Ogataea</taxon>
    </lineage>
</organism>
<keyword evidence="4" id="KW-0804">Transcription</keyword>
<accession>A0A9P8PGX0</accession>
<dbReference type="Proteomes" id="UP000769157">
    <property type="component" value="Unassembled WGS sequence"/>
</dbReference>
<dbReference type="RefSeq" id="XP_046064793.1">
    <property type="nucleotide sequence ID" value="XM_046204173.1"/>
</dbReference>
<dbReference type="GO" id="GO:0003677">
    <property type="term" value="F:DNA binding"/>
    <property type="evidence" value="ECO:0007669"/>
    <property type="project" value="UniProtKB-KW"/>
</dbReference>
<name>A0A9P8PGX0_9ASCO</name>
<dbReference type="InterPro" id="IPR052073">
    <property type="entry name" value="Amide_Lactam_Regulators"/>
</dbReference>
<gene>
    <name evidence="5" type="ORF">OGAPHI_000320</name>
</gene>
<keyword evidence="2" id="KW-0805">Transcription regulation</keyword>
<dbReference type="EMBL" id="JAEUBE010000055">
    <property type="protein sequence ID" value="KAH3671617.1"/>
    <property type="molecule type" value="Genomic_DNA"/>
</dbReference>
<evidence type="ECO:0000313" key="5">
    <source>
        <dbReference type="EMBL" id="KAH3671617.1"/>
    </source>
</evidence>
<sequence length="388" mass="45455">QILTNQLFEKARSAYDSDTESDPVFITQSLIIFSCHAPYYSDKDSIYWAQLALFTAERYDFSTSSSSELRVIWWIAYIQHHLLHLAQVSMPTIRDVPPVTRHDLINHGLDEAQCDYILLMMDMCSVHNNIWKVPVTVNTALDTDRLWFEWLNRMPMSLRYRATTVSSKNLLGLLVNLILQTFLIINHKANIKRMHQTGQLSVEYFPSWAITIKSSFLISKIVGELIELNEFHYAFEILPNLIYIACLGFLDHTNNKDVRLKSLAVDHITSNLEHFDNLCWKWPVARQLKYQVRRRMELEYTPMVFTITSNPRTTFEYLQLYHCMVSRSRTSINSLIESQETETDDFGYLARLFEQNDAFWVPEFEQKVGKPALVDVHASIHHLQYIFL</sequence>
<protein>
    <recommendedName>
        <fullName evidence="7">Transcription factor domain-containing protein</fullName>
    </recommendedName>
</protein>
<comment type="caution">
    <text evidence="5">The sequence shown here is derived from an EMBL/GenBank/DDBJ whole genome shotgun (WGS) entry which is preliminary data.</text>
</comment>
<evidence type="ECO:0000256" key="2">
    <source>
        <dbReference type="ARBA" id="ARBA00023015"/>
    </source>
</evidence>
<dbReference type="AlphaFoldDB" id="A0A9P8PGX0"/>
<dbReference type="OrthoDB" id="5121955at2759"/>
<evidence type="ECO:0000256" key="1">
    <source>
        <dbReference type="ARBA" id="ARBA00022833"/>
    </source>
</evidence>
<dbReference type="GeneID" id="70232288"/>
<reference evidence="5" key="2">
    <citation type="submission" date="2021-01" db="EMBL/GenBank/DDBJ databases">
        <authorList>
            <person name="Schikora-Tamarit M.A."/>
        </authorList>
    </citation>
    <scope>NUCLEOTIDE SEQUENCE</scope>
    <source>
        <strain evidence="5">CBS6075</strain>
    </source>
</reference>
<dbReference type="CDD" id="cd12148">
    <property type="entry name" value="fungal_TF_MHR"/>
    <property type="match status" value="1"/>
</dbReference>
<evidence type="ECO:0000256" key="3">
    <source>
        <dbReference type="ARBA" id="ARBA00023125"/>
    </source>
</evidence>
<reference evidence="5" key="1">
    <citation type="journal article" date="2021" name="Open Biol.">
        <title>Shared evolutionary footprints suggest mitochondrial oxidative damage underlies multiple complex I losses in fungi.</title>
        <authorList>
            <person name="Schikora-Tamarit M.A."/>
            <person name="Marcet-Houben M."/>
            <person name="Nosek J."/>
            <person name="Gabaldon T."/>
        </authorList>
    </citation>
    <scope>NUCLEOTIDE SEQUENCE</scope>
    <source>
        <strain evidence="5">CBS6075</strain>
    </source>
</reference>
<feature type="non-terminal residue" evidence="5">
    <location>
        <position position="1"/>
    </location>
</feature>
<evidence type="ECO:0000313" key="6">
    <source>
        <dbReference type="Proteomes" id="UP000769157"/>
    </source>
</evidence>
<keyword evidence="1" id="KW-0862">Zinc</keyword>
<keyword evidence="6" id="KW-1185">Reference proteome</keyword>
<proteinExistence type="predicted"/>
<evidence type="ECO:0000256" key="4">
    <source>
        <dbReference type="ARBA" id="ARBA00023163"/>
    </source>
</evidence>